<keyword evidence="4 5" id="KW-0642">Proline metabolism</keyword>
<reference evidence="7 8" key="1">
    <citation type="submission" date="2022-12" db="EMBL/GenBank/DDBJ databases">
        <title>Chromosome-level genome of Tegillarca granosa.</title>
        <authorList>
            <person name="Kim J."/>
        </authorList>
    </citation>
    <scope>NUCLEOTIDE SEQUENCE [LARGE SCALE GENOMIC DNA]</scope>
    <source>
        <strain evidence="7">Teg-2019</strain>
        <tissue evidence="7">Adductor muscle</tissue>
    </source>
</reference>
<dbReference type="SUPFAM" id="SSF51730">
    <property type="entry name" value="FAD-linked oxidoreductase"/>
    <property type="match status" value="1"/>
</dbReference>
<keyword evidence="5" id="KW-0274">FAD</keyword>
<gene>
    <name evidence="7" type="ORF">KUTeg_010467</name>
</gene>
<keyword evidence="5" id="KW-0285">Flavoprotein</keyword>
<dbReference type="EMBL" id="JARBDR010000440">
    <property type="protein sequence ID" value="KAJ8313094.1"/>
    <property type="molecule type" value="Genomic_DNA"/>
</dbReference>
<evidence type="ECO:0000256" key="5">
    <source>
        <dbReference type="RuleBase" id="RU364054"/>
    </source>
</evidence>
<comment type="catalytic activity">
    <reaction evidence="5">
        <text>L-proline + a quinone = (S)-1-pyrroline-5-carboxylate + a quinol + H(+)</text>
        <dbReference type="Rhea" id="RHEA:23784"/>
        <dbReference type="ChEBI" id="CHEBI:15378"/>
        <dbReference type="ChEBI" id="CHEBI:17388"/>
        <dbReference type="ChEBI" id="CHEBI:24646"/>
        <dbReference type="ChEBI" id="CHEBI:60039"/>
        <dbReference type="ChEBI" id="CHEBI:132124"/>
        <dbReference type="EC" id="1.5.5.2"/>
    </reaction>
</comment>
<dbReference type="InterPro" id="IPR018247">
    <property type="entry name" value="EF_Hand_1_Ca_BS"/>
</dbReference>
<name>A0ABQ9F6Z5_TEGGR</name>
<dbReference type="InterPro" id="IPR015659">
    <property type="entry name" value="Proline_oxidase"/>
</dbReference>
<organism evidence="7 8">
    <name type="scientific">Tegillarca granosa</name>
    <name type="common">Malaysian cockle</name>
    <name type="synonym">Anadara granosa</name>
    <dbReference type="NCBI Taxonomy" id="220873"/>
    <lineage>
        <taxon>Eukaryota</taxon>
        <taxon>Metazoa</taxon>
        <taxon>Spiralia</taxon>
        <taxon>Lophotrochozoa</taxon>
        <taxon>Mollusca</taxon>
        <taxon>Bivalvia</taxon>
        <taxon>Autobranchia</taxon>
        <taxon>Pteriomorphia</taxon>
        <taxon>Arcoida</taxon>
        <taxon>Arcoidea</taxon>
        <taxon>Arcidae</taxon>
        <taxon>Tegillarca</taxon>
    </lineage>
</organism>
<proteinExistence type="inferred from homology"/>
<evidence type="ECO:0000313" key="7">
    <source>
        <dbReference type="EMBL" id="KAJ8313094.1"/>
    </source>
</evidence>
<dbReference type="InterPro" id="IPR002872">
    <property type="entry name" value="Proline_DH_dom"/>
</dbReference>
<dbReference type="Proteomes" id="UP001217089">
    <property type="component" value="Unassembled WGS sequence"/>
</dbReference>
<dbReference type="PANTHER" id="PTHR13914">
    <property type="entry name" value="PROLINE OXIDASE"/>
    <property type="match status" value="1"/>
</dbReference>
<evidence type="ECO:0000256" key="4">
    <source>
        <dbReference type="ARBA" id="ARBA00023062"/>
    </source>
</evidence>
<feature type="domain" description="Proline dehydrogenase" evidence="6">
    <location>
        <begin position="343"/>
        <end position="463"/>
    </location>
</feature>
<protein>
    <recommendedName>
        <fullName evidence="5">Proline dehydrogenase</fullName>
        <ecNumber evidence="5">1.5.5.2</ecNumber>
    </recommendedName>
</protein>
<sequence length="467" mass="53492">MAVFCSRSFQQVQKNWIRINADSLGAFRSKSSTTTHYNEETITEQKSKSKVEGLPLAKEHPKNIDLSFSNEHEAFRSKTTSELFRALIVFSGCSVPFLVNNNKQILKWSRKLLGKTLFTKIMKSSFYGHFVAGEDQISIKPLVDKYRRFGVKSILDYSVEKDISTQEAKEAEMKGCVSANQPDDLLEDDKGSSHKRFIAHEDFGDRRENVVSARTYFYEDEANCNRNTEIFLDCIDAVSDATEGTGFVAIKMTALGRPQLLLQLSDVLVSIRRFFDNIAGEEGEILLRKFQEEHFRSKLKGMGIPISTDDSHKWFSILDISRDGEVDLLDWDNLLEVNISLSKLFVVPNITTGSIEPLMTSLTDDEEMQMKNMLHRLNTLAEYAQKKGVRIMVDAEQTYFQPAIRRLTMEMMRKFNKESPVLFNTYQCYLKSAYDTICVDMDLARRENFHFGAKLVRGAYMEQVSSN</sequence>
<evidence type="ECO:0000256" key="2">
    <source>
        <dbReference type="ARBA" id="ARBA00005869"/>
    </source>
</evidence>
<accession>A0ABQ9F6Z5</accession>
<dbReference type="PROSITE" id="PS00018">
    <property type="entry name" value="EF_HAND_1"/>
    <property type="match status" value="1"/>
</dbReference>
<evidence type="ECO:0000313" key="8">
    <source>
        <dbReference type="Proteomes" id="UP001217089"/>
    </source>
</evidence>
<keyword evidence="3 5" id="KW-0560">Oxidoreductase</keyword>
<comment type="caution">
    <text evidence="7">The sequence shown here is derived from an EMBL/GenBank/DDBJ whole genome shotgun (WGS) entry which is preliminary data.</text>
</comment>
<comment type="function">
    <text evidence="5">Converts proline to delta-1-pyrroline-5-carboxylate.</text>
</comment>
<keyword evidence="8" id="KW-1185">Reference proteome</keyword>
<comment type="cofactor">
    <cofactor evidence="5">
        <name>FAD</name>
        <dbReference type="ChEBI" id="CHEBI:57692"/>
    </cofactor>
</comment>
<comment type="similarity">
    <text evidence="2 5">Belongs to the proline oxidase family.</text>
</comment>
<dbReference type="EC" id="1.5.5.2" evidence="5"/>
<dbReference type="PANTHER" id="PTHR13914:SF0">
    <property type="entry name" value="PROLINE DEHYDROGENASE 1, MITOCHONDRIAL"/>
    <property type="match status" value="1"/>
</dbReference>
<comment type="pathway">
    <text evidence="1">Amino-acid degradation; L-proline degradation into L-glutamate; L-glutamate from L-proline: step 1/2.</text>
</comment>
<evidence type="ECO:0000256" key="1">
    <source>
        <dbReference type="ARBA" id="ARBA00004739"/>
    </source>
</evidence>
<dbReference type="Pfam" id="PF01619">
    <property type="entry name" value="Pro_dh"/>
    <property type="match status" value="1"/>
</dbReference>
<evidence type="ECO:0000256" key="3">
    <source>
        <dbReference type="ARBA" id="ARBA00023002"/>
    </source>
</evidence>
<evidence type="ECO:0000259" key="6">
    <source>
        <dbReference type="Pfam" id="PF01619"/>
    </source>
</evidence>
<dbReference type="Gene3D" id="3.20.20.220">
    <property type="match status" value="2"/>
</dbReference>
<dbReference type="InterPro" id="IPR029041">
    <property type="entry name" value="FAD-linked_oxidoreductase-like"/>
</dbReference>